<keyword evidence="3" id="KW-1185">Reference proteome</keyword>
<dbReference type="PANTHER" id="PTHR34677">
    <property type="match status" value="1"/>
</dbReference>
<organism evidence="2 3">
    <name type="scientific">Halocynthiibacter styelae</name>
    <dbReference type="NCBI Taxonomy" id="2761955"/>
    <lineage>
        <taxon>Bacteria</taxon>
        <taxon>Pseudomonadati</taxon>
        <taxon>Pseudomonadota</taxon>
        <taxon>Alphaproteobacteria</taxon>
        <taxon>Rhodobacterales</taxon>
        <taxon>Paracoccaceae</taxon>
        <taxon>Halocynthiibacter</taxon>
    </lineage>
</organism>
<dbReference type="InterPro" id="IPR036709">
    <property type="entry name" value="Autotransporte_beta_dom_sf"/>
</dbReference>
<dbReference type="Proteomes" id="UP000640583">
    <property type="component" value="Unassembled WGS sequence"/>
</dbReference>
<dbReference type="AlphaFoldDB" id="A0A8J7IPU9"/>
<dbReference type="InterPro" id="IPR005546">
    <property type="entry name" value="Autotransporte_beta"/>
</dbReference>
<dbReference type="PROSITE" id="PS51208">
    <property type="entry name" value="AUTOTRANSPORTER"/>
    <property type="match status" value="1"/>
</dbReference>
<name>A0A8J7IPU9_9RHOB</name>
<accession>A0A8J7IPU9</accession>
<gene>
    <name evidence="2" type="ORF">H1D41_05265</name>
</gene>
<comment type="caution">
    <text evidence="2">The sequence shown here is derived from an EMBL/GenBank/DDBJ whole genome shotgun (WGS) entry which is preliminary data.</text>
</comment>
<dbReference type="Pfam" id="PF19078">
    <property type="entry name" value="Big_12"/>
    <property type="match status" value="4"/>
</dbReference>
<protein>
    <recommendedName>
        <fullName evidence="1">Autotransporter domain-containing protein</fullName>
    </recommendedName>
</protein>
<evidence type="ECO:0000313" key="3">
    <source>
        <dbReference type="Proteomes" id="UP000640583"/>
    </source>
</evidence>
<reference evidence="2" key="1">
    <citation type="submission" date="2020-10" db="EMBL/GenBank/DDBJ databases">
        <title>Paenihalocynthiibacter styelae gen. nov., sp. nov., isolated from stalked sea squirt Styela clava.</title>
        <authorList>
            <person name="Kim Y.-O."/>
            <person name="Yoon J.-H."/>
        </authorList>
    </citation>
    <scope>NUCLEOTIDE SEQUENCE</scope>
    <source>
        <strain evidence="2">MYP1-1</strain>
    </source>
</reference>
<dbReference type="RefSeq" id="WP_228847902.1">
    <property type="nucleotide sequence ID" value="NZ_JADCKQ010000003.1"/>
</dbReference>
<evidence type="ECO:0000259" key="1">
    <source>
        <dbReference type="PROSITE" id="PS51208"/>
    </source>
</evidence>
<dbReference type="SUPFAM" id="SSF103515">
    <property type="entry name" value="Autotransporter"/>
    <property type="match status" value="1"/>
</dbReference>
<dbReference type="InterPro" id="IPR044048">
    <property type="entry name" value="Big_12"/>
</dbReference>
<sequence>MASTPAVAFDGNTASFARNIPFGSCTVNIQIAHGASTSQGRARFSLNGAYPEGTALAGTIYGSQGYRSYYAYGSTITQSTIEACGFSNLDQVAISGPDTSVSYTTYYPSEAQGAEIWAIQDFIGFSFIGNDTSGVRSRYEFGISGTTGTIPVTSIIPVNAPPPEPVITSSASTVHRTTAFDVDVTFSRDVVGFDPVNEAGDFTISNATVTGVSGGQTSYTLTVVPSGAGDIVMSVPASIAEDFAGAQNTPSSQVTVIYDPEVVLTEITGMPGAVNAAPFDITVNFDMDVTGFDPIGTPADLTISNATVDAMIGGPSDYTLTLTPTGAGNISVSVPAGVAQTSSGNLNLASNVATATYDANIPSAEIINAPPALDGTNPFDVTVRFSVPVVFFNVNALNVTNALFQMPPLTNPFNPQTEFTVTITPDGNGDVTIVAPSGMAYNAVTFTPSSAAAPVTISEDAVPPTVVLASTLTEYVGTSAFTITATFAEDVTGFDDPASDVTISNGTITGITGGPDVYTIAVEPDGTGTVSVSAPADAAEDLAGNLSEASNTVDIALADTIPPVPTLSNAPSEYIDTTLFTLQVEFDEDVTGFDDLTNDLTITNGTVTSITGGPAIYTVEITPAGDGDITVSVPAAAAQDAALNDSTASTEVTITKADTIAPSVQITGAPDEFTHTTPFTVDVGFSEDVTGFDDLAADLTVVNGTATNVTGGPASYTVEVTPAGTGTVSITIPAAAAQDVAGNDNTASDTVTVGSTRVADTQKAISAFMTYRINELASNQVGLTHLQRDQGCGSFAASASEGSGSVSGCASSGNAWAALSGSWSDGQSYTLATFGAHSRISDTLLIGGMLQFDSAKQDENNASGEGWLAGPYFVAKAAGQPLFFEGRLLYGKTDNKISIYGGPSEDYRSERWLAQLQVSGEFMVEETKLVPLLDLTYTDDTQLTYTNAIGDLIPEQKVQLTQLTTGMEFSTPIEVASGALTLNGGLKGIYSSLNNATADYEGMRARVSAGGTYDLPSGGVLTGSAFYDGIGSDYESFGSSLKFSLEF</sequence>
<evidence type="ECO:0000313" key="2">
    <source>
        <dbReference type="EMBL" id="MBI1493041.1"/>
    </source>
</evidence>
<proteinExistence type="predicted"/>
<dbReference type="PANTHER" id="PTHR34677:SF3">
    <property type="entry name" value="BACTERIAL IG-LIKE DOMAIN-CONTAINING PROTEIN"/>
    <property type="match status" value="1"/>
</dbReference>
<dbReference type="SMART" id="SM00869">
    <property type="entry name" value="Autotransporter"/>
    <property type="match status" value="1"/>
</dbReference>
<feature type="domain" description="Autotransporter" evidence="1">
    <location>
        <begin position="808"/>
        <end position="1047"/>
    </location>
</feature>
<dbReference type="EMBL" id="JADCKQ010000003">
    <property type="protein sequence ID" value="MBI1493041.1"/>
    <property type="molecule type" value="Genomic_DNA"/>
</dbReference>